<feature type="transmembrane region" description="Helical" evidence="1">
    <location>
        <begin position="209"/>
        <end position="233"/>
    </location>
</feature>
<keyword evidence="1" id="KW-1133">Transmembrane helix</keyword>
<feature type="transmembrane region" description="Helical" evidence="1">
    <location>
        <begin position="172"/>
        <end position="189"/>
    </location>
</feature>
<organism evidence="2 3">
    <name type="scientific">Stylonychia lemnae</name>
    <name type="common">Ciliate</name>
    <dbReference type="NCBI Taxonomy" id="5949"/>
    <lineage>
        <taxon>Eukaryota</taxon>
        <taxon>Sar</taxon>
        <taxon>Alveolata</taxon>
        <taxon>Ciliophora</taxon>
        <taxon>Intramacronucleata</taxon>
        <taxon>Spirotrichea</taxon>
        <taxon>Stichotrichia</taxon>
        <taxon>Sporadotrichida</taxon>
        <taxon>Oxytrichidae</taxon>
        <taxon>Stylonychinae</taxon>
        <taxon>Stylonychia</taxon>
    </lineage>
</organism>
<sequence length="282" mass="33316">MSESGGLLGSNRKIERASGLHYVKGESHQQLTEPLWPNITKNQLKYIRLALAVVDTLTGIYDAGITGWKPFLWYYSDWALTFTLITQWSLFIVHFFPFNAKLNNAVHTMYQINLPMEVAITLLYWKFFYSHGSMHINDINTYAHPVFLYIVPALFLMIEYSLNQIMFDYKKIIHLMILYFIYMPFTYLGKFVLGYFPYPFINWSTWYSYAVLIALAIMQLLAFFGLAFLSNYLKSRYLMKNMEQQSIYNLDRGARAADYEVQMNDMRNNPNQQFKRLDTPKR</sequence>
<dbReference type="Proteomes" id="UP000039865">
    <property type="component" value="Unassembled WGS sequence"/>
</dbReference>
<keyword evidence="3" id="KW-1185">Reference proteome</keyword>
<keyword evidence="1" id="KW-0472">Membrane</keyword>
<evidence type="ECO:0000256" key="1">
    <source>
        <dbReference type="SAM" id="Phobius"/>
    </source>
</evidence>
<evidence type="ECO:0000313" key="2">
    <source>
        <dbReference type="EMBL" id="CDW81877.1"/>
    </source>
</evidence>
<evidence type="ECO:0008006" key="4">
    <source>
        <dbReference type="Google" id="ProtNLM"/>
    </source>
</evidence>
<dbReference type="AlphaFoldDB" id="A0A078AKD4"/>
<protein>
    <recommendedName>
        <fullName evidence="4">Transmembrane protein</fullName>
    </recommendedName>
</protein>
<evidence type="ECO:0000313" key="3">
    <source>
        <dbReference type="Proteomes" id="UP000039865"/>
    </source>
</evidence>
<proteinExistence type="predicted"/>
<feature type="transmembrane region" description="Helical" evidence="1">
    <location>
        <begin position="78"/>
        <end position="98"/>
    </location>
</feature>
<accession>A0A078AKD4</accession>
<feature type="transmembrane region" description="Helical" evidence="1">
    <location>
        <begin position="141"/>
        <end position="160"/>
    </location>
</feature>
<dbReference type="EMBL" id="CCKQ01010364">
    <property type="protein sequence ID" value="CDW81877.1"/>
    <property type="molecule type" value="Genomic_DNA"/>
</dbReference>
<dbReference type="InParanoid" id="A0A078AKD4"/>
<dbReference type="OMA" id="GSMHIND"/>
<gene>
    <name evidence="2" type="primary">Contig6384.g6835</name>
    <name evidence="2" type="ORF">STYLEM_10901</name>
</gene>
<name>A0A078AKD4_STYLE</name>
<feature type="transmembrane region" description="Helical" evidence="1">
    <location>
        <begin position="110"/>
        <end position="129"/>
    </location>
</feature>
<keyword evidence="1" id="KW-0812">Transmembrane</keyword>
<reference evidence="2 3" key="1">
    <citation type="submission" date="2014-06" db="EMBL/GenBank/DDBJ databases">
        <authorList>
            <person name="Swart Estienne"/>
        </authorList>
    </citation>
    <scope>NUCLEOTIDE SEQUENCE [LARGE SCALE GENOMIC DNA]</scope>
    <source>
        <strain evidence="2 3">130c</strain>
    </source>
</reference>